<protein>
    <submittedName>
        <fullName evidence="1">Uncharacterized protein</fullName>
    </submittedName>
</protein>
<evidence type="ECO:0000313" key="1">
    <source>
        <dbReference type="EMBL" id="EDO13123.1"/>
    </source>
</evidence>
<dbReference type="AlphaFoldDB" id="A0AAN3AB12"/>
<reference evidence="2" key="2">
    <citation type="submission" date="2007-04" db="EMBL/GenBank/DDBJ databases">
        <title>Draft genome sequence of Bacteroides ovatus (ATCC 8483).</title>
        <authorList>
            <person name="Sudarsanam P."/>
            <person name="Ley R."/>
            <person name="Guruge J."/>
            <person name="Turnbaugh P.J."/>
            <person name="Mahowald M."/>
            <person name="Liep D."/>
            <person name="Gordon J."/>
        </authorList>
    </citation>
    <scope>NUCLEOTIDE SEQUENCE [LARGE SCALE GENOMIC DNA]</scope>
    <source>
        <strain evidence="2">ATCC 8483 / DSM 1896 / JCM 5824 / BCRC 10623 / CCUG 4943 / NCTC 11153</strain>
    </source>
</reference>
<proteinExistence type="predicted"/>
<evidence type="ECO:0000313" key="2">
    <source>
        <dbReference type="Proteomes" id="UP000005475"/>
    </source>
</evidence>
<dbReference type="Proteomes" id="UP000005475">
    <property type="component" value="Unassembled WGS sequence"/>
</dbReference>
<organism evidence="1 2">
    <name type="scientific">Bacteroides ovatus (strain ATCC 8483 / DSM 1896 / JCM 5824 / BCRC 10623 / CCUG 4943 / NCTC 11153)</name>
    <dbReference type="NCBI Taxonomy" id="411476"/>
    <lineage>
        <taxon>Bacteria</taxon>
        <taxon>Pseudomonadati</taxon>
        <taxon>Bacteroidota</taxon>
        <taxon>Bacteroidia</taxon>
        <taxon>Bacteroidales</taxon>
        <taxon>Bacteroidaceae</taxon>
        <taxon>Bacteroides</taxon>
    </lineage>
</organism>
<comment type="caution">
    <text evidence="1">The sequence shown here is derived from an EMBL/GenBank/DDBJ whole genome shotgun (WGS) entry which is preliminary data.</text>
</comment>
<accession>A0AAN3AB12</accession>
<dbReference type="EMBL" id="AAXF02000041">
    <property type="protein sequence ID" value="EDO13123.1"/>
    <property type="molecule type" value="Genomic_DNA"/>
</dbReference>
<sequence>MYKSCKNILIALLFGNYLSIKKDRMNIIFFYIVTL</sequence>
<gene>
    <name evidence="1" type="ORF">BACOVA_01122</name>
</gene>
<reference evidence="1 2" key="1">
    <citation type="submission" date="2007-03" db="EMBL/GenBank/DDBJ databases">
        <authorList>
            <person name="Fulton L."/>
            <person name="Clifton S."/>
            <person name="Fulton B."/>
            <person name="Xu J."/>
            <person name="Minx P."/>
            <person name="Pepin K.H."/>
            <person name="Johnson M."/>
            <person name="Thiruvilangam P."/>
            <person name="Bhonagiri V."/>
            <person name="Nash W.E."/>
            <person name="Mardis E.R."/>
            <person name="Wilson R.K."/>
        </authorList>
    </citation>
    <scope>NUCLEOTIDE SEQUENCE [LARGE SCALE GENOMIC DNA]</scope>
    <source>
        <strain evidence="2">ATCC 8483 / DSM 1896 / JCM 5824 / BCRC 10623 / CCUG 4943 / NCTC 11153</strain>
    </source>
</reference>
<name>A0AAN3AB12_BACO1</name>